<dbReference type="AlphaFoldDB" id="A0A9W9C3U4"/>
<dbReference type="Pfam" id="PF01040">
    <property type="entry name" value="UbiA"/>
    <property type="match status" value="1"/>
</dbReference>
<reference evidence="6" key="1">
    <citation type="submission" date="2022-10" db="EMBL/GenBank/DDBJ databases">
        <title>Tapping the CABI collections for fungal endophytes: first genome assemblies for Collariella, Neodidymelliopsis, Ascochyta clinopodiicola, Didymella pomorum, Didymosphaeria variabile, Neocosmospora piperis and Neocucurbitaria cava.</title>
        <authorList>
            <person name="Hill R."/>
        </authorList>
    </citation>
    <scope>NUCLEOTIDE SEQUENCE</scope>
    <source>
        <strain evidence="6">IMI 360193</strain>
    </source>
</reference>
<protein>
    <submittedName>
        <fullName evidence="6">Uncharacterized protein</fullName>
    </submittedName>
</protein>
<dbReference type="Gene3D" id="1.10.357.140">
    <property type="entry name" value="UbiA prenyltransferase"/>
    <property type="match status" value="1"/>
</dbReference>
<keyword evidence="7" id="KW-1185">Reference proteome</keyword>
<proteinExistence type="predicted"/>
<dbReference type="InterPro" id="IPR044878">
    <property type="entry name" value="UbiA_sf"/>
</dbReference>
<feature type="transmembrane region" description="Helical" evidence="5">
    <location>
        <begin position="220"/>
        <end position="242"/>
    </location>
</feature>
<feature type="transmembrane region" description="Helical" evidence="5">
    <location>
        <begin position="254"/>
        <end position="273"/>
    </location>
</feature>
<keyword evidence="3 5" id="KW-1133">Transmembrane helix</keyword>
<feature type="transmembrane region" description="Helical" evidence="5">
    <location>
        <begin position="351"/>
        <end position="371"/>
    </location>
</feature>
<evidence type="ECO:0000256" key="2">
    <source>
        <dbReference type="ARBA" id="ARBA00022692"/>
    </source>
</evidence>
<dbReference type="EMBL" id="JAPEUV010000005">
    <property type="protein sequence ID" value="KAJ4342689.1"/>
    <property type="molecule type" value="Genomic_DNA"/>
</dbReference>
<dbReference type="InterPro" id="IPR000537">
    <property type="entry name" value="UbiA_prenyltransferase"/>
</dbReference>
<feature type="transmembrane region" description="Helical" evidence="5">
    <location>
        <begin position="321"/>
        <end position="339"/>
    </location>
</feature>
<keyword evidence="2 5" id="KW-0812">Transmembrane</keyword>
<evidence type="ECO:0000256" key="3">
    <source>
        <dbReference type="ARBA" id="ARBA00022989"/>
    </source>
</evidence>
<sequence>MIQTHFEVSSKAPALNQHLAETRIVAQEIVHFLEAIYHTASFLQTIPTRLLNHVSNKLEQEPLLTQLLESFLETIHHTGSFLKTLYLFTASDFPTFAIPTILFGIFGTLSGPVLTTSTAPSFTSTITRIPSALLLIWTNLLIFNISNQRTPSAAAEDAVNKPSRPIPSGRITIERARQINLLLVPIVLALSWAAGVWHTTLLLLAMQWMYNDLRGCDESLVLRNVLIAVGYGLYSAIALAVLSGPEAVIARRGYAWIGVVGFVMLTTQHICDIKDAAGDRLRGRRSAPIVLGDAGCRWSVAVPILACSLACPAFFGLGALSYVFTLSFGLVVAGRTLFLRSLAADRVTWKLWAAWTCSLFVLPLVASRGVAMDAGMLWEVVAHYACPGHDCAEKLNVLAVSGIAMAVKGSNVLGRMDVGRAESNMTAVPSISVEVVA</sequence>
<gene>
    <name evidence="6" type="ORF">N0V87_000898</name>
</gene>
<dbReference type="Proteomes" id="UP001140562">
    <property type="component" value="Unassembled WGS sequence"/>
</dbReference>
<dbReference type="PANTHER" id="PTHR42723:SF1">
    <property type="entry name" value="CHLOROPHYLL SYNTHASE, CHLOROPLASTIC"/>
    <property type="match status" value="1"/>
</dbReference>
<dbReference type="GO" id="GO:0016020">
    <property type="term" value="C:membrane"/>
    <property type="evidence" value="ECO:0007669"/>
    <property type="project" value="UniProtKB-SubCell"/>
</dbReference>
<organism evidence="6 7">
    <name type="scientific">Didymella glomerata</name>
    <dbReference type="NCBI Taxonomy" id="749621"/>
    <lineage>
        <taxon>Eukaryota</taxon>
        <taxon>Fungi</taxon>
        <taxon>Dikarya</taxon>
        <taxon>Ascomycota</taxon>
        <taxon>Pezizomycotina</taxon>
        <taxon>Dothideomycetes</taxon>
        <taxon>Pleosporomycetidae</taxon>
        <taxon>Pleosporales</taxon>
        <taxon>Pleosporineae</taxon>
        <taxon>Didymellaceae</taxon>
        <taxon>Didymella</taxon>
    </lineage>
</organism>
<dbReference type="OrthoDB" id="434972at2759"/>
<keyword evidence="4 5" id="KW-0472">Membrane</keyword>
<comment type="subcellular location">
    <subcellularLocation>
        <location evidence="1">Membrane</location>
        <topology evidence="1">Multi-pass membrane protein</topology>
    </subcellularLocation>
</comment>
<dbReference type="InterPro" id="IPR050475">
    <property type="entry name" value="Prenyltransferase_related"/>
</dbReference>
<dbReference type="PANTHER" id="PTHR42723">
    <property type="entry name" value="CHLOROPHYLL SYNTHASE"/>
    <property type="match status" value="1"/>
</dbReference>
<name>A0A9W9C3U4_9PLEO</name>
<accession>A0A9W9C3U4</accession>
<evidence type="ECO:0000256" key="1">
    <source>
        <dbReference type="ARBA" id="ARBA00004141"/>
    </source>
</evidence>
<evidence type="ECO:0000313" key="7">
    <source>
        <dbReference type="Proteomes" id="UP001140562"/>
    </source>
</evidence>
<comment type="caution">
    <text evidence="6">The sequence shown here is derived from an EMBL/GenBank/DDBJ whole genome shotgun (WGS) entry which is preliminary data.</text>
</comment>
<evidence type="ECO:0000313" key="6">
    <source>
        <dbReference type="EMBL" id="KAJ4342689.1"/>
    </source>
</evidence>
<feature type="transmembrane region" description="Helical" evidence="5">
    <location>
        <begin position="182"/>
        <end position="208"/>
    </location>
</feature>
<dbReference type="CDD" id="cd13965">
    <property type="entry name" value="PT_UbiA_3"/>
    <property type="match status" value="1"/>
</dbReference>
<evidence type="ECO:0000256" key="4">
    <source>
        <dbReference type="ARBA" id="ARBA00023136"/>
    </source>
</evidence>
<dbReference type="GO" id="GO:0016765">
    <property type="term" value="F:transferase activity, transferring alkyl or aryl (other than methyl) groups"/>
    <property type="evidence" value="ECO:0007669"/>
    <property type="project" value="InterPro"/>
</dbReference>
<evidence type="ECO:0000256" key="5">
    <source>
        <dbReference type="SAM" id="Phobius"/>
    </source>
</evidence>